<sequence length="2115" mass="243362">MDASAKFYSLQLPGKPLAKIPPGSTVEVKRGSPTAKTFFVRNNRVLLIYEQANGDWTEVHKDDHFFSVPNDDCNYPWTVYEGDLLAVRKTKGIVMYRWDKRALNQLLVASKYHDQYGYGLRNSTIVFGKMYPSEQYVGVLSRLPDSTVEFSSMNPSEPGRPVRALKKRLNLDALWQDPASSISLVERYDNSTQLSIAVRTGTELKLFRFNKKYELKTLTTVEDFLPYDNEYDRILFAKFDNGKINDLLLFTTLGLTMYRLNEKSGLFQKVYYSTAFAKLRGWNKRTIDTIATIDIDGDSRDELIASGPKGLCVYRAVFTDDGFDLVNIFDNRLEDRVVRYGLPKLTTKSVQSEGYKILLFTGDSFLEVHTKPFTPQTFDVALVQPPVAKPKPSVPLVVPQKRYIVWLHDQLDLHSMLQPLNPHAGRMELSIPLIELPNAFGRGAKNSDFLQDHDYAVLKNNNRIMLKRQPAWDSVHHWAFVIEGYKQARIKYFPNAERWEFTMEDRTFVYGTWNQLSKMRQEMVCSTWPLCGSGSAKEKALPSRWYLVHEETDYGSYANYYYEAFVEGKGDRLKRIELDSGSSVSLQYTDKHQLASFTVNTTCYEQNVSFEYAGNLLMHIKQEDRTLFQFEYRDQRMSKIVYPNKLETRLEYTDKELDRTRFEELVPVDLSPTLYYGPDYTVILDKEYADDRLVISIRNLLGGTDGAKVIKEKLHFGQPGIKSHTIHALEDMLVVVLLYSTRKEVTILQFTDKDWVEKEYHADFPLDGTISVGKKFVVVYNLKTVRVLTVDLDGKLASKNIKQSVHPNFLIHTFANGFVMYDPTDITVWTMGLKNQWQTTYTSPPTNVFSDIERVLDGFELEAEFRTALRKGFLADAITVYQNAIVLRVPALVDKTLELKVHFLILNFRGSPQFVSKQSERIPIADFDTYEYDLPTKDGDVFKLYYVKRNQKLILQMKSMRGPLYTSLMKQQQKSYKQIDDSGESAAKKKQYKKEVDEKIAEEVENISKTVISKVQFAMDLSQFGVLMNQHGVVTGNVQLSFAGQAWHKQPISPETMRMELVNQTLGNGFILGKFNYADTFKVYEMPNNVIVYDSQTNNPQEIQIVAPRYIQAQPAGKPLSMFFFPTKETVQLKAFNETMVRASNTIALVTVRHVNETSKFVIFRPVDSFLLKQTTLFTKQYVRLSQDETRTSAYIYDMQDAHLSSDGAMFYRVKVIPGGNKDQFGWYEQSINATTGETTKKSFASDGTDVTVRVKEKRERSEVRDYEGTIWDKNRQQKVVDLGALKLVDEVASYYGFEPYEQNRFGVDKKWTFDEKNVQTEWGNHYLRIPNGSTMQASFTPRQPKNLWIVSLWVRLEQVPNVDHELKIVSVDLVDLKTNSRQKLRGAKVQHITLTWAYVEMIVDTTKHADGSKLRFDISIEPSDGGPSIDIDHVRFSPLDLNFLANVYTPVNAEVRATLHNNGRLKQSLYGPNGRRVALISQDGQVMDFAMHSKMAYVASVDAKQSLVELKPNAGVYETFDTALWTASGKEWSISYGELKYNASDAGKRGEIVRKFDQPYESLALRFLYNYSTDSSKLEFSWNGQEFAVICPKGPSCNRPPKAGEVLIFITAQRISVWVEGHLHREALLKPKPDTAKQNEFRLLPTGPIEFSEFLAMYDSRVKVTYYNRMGRPSQLIVYDDPSTVRMRELVYDEIDRPIMQTKWTKLTMKSKEYFAFNENFITQVHGTTHVMTGMVSKANPSCEGFPYSRTIYAKDPTENKQYQGLPGKDYNVLSKYKRRYAMRTEIALLANIFPETHGFRQKIVERPGGAIRATVEDRRGNKVAKYCRVGNFEHRLTTYEYSDTYGHLVRVLPPQYHALAKTASRTRPFLTGADTPEEIQLQNQWKVSYTYDNGMLIAKHVPDGGNFEYVYTESGILRFSIHYKLPERQQLDRVVHFTYASDGKVMREALVNLTREQCYQLAEANEVPASDDLIESFYGEIETNPDVRYRSQQSTRKIGNTQMMESLIYNEQEKVIKKVFVVPTINTTYSIDYEYENGKLHSLQYPMNTTTSPFTLIYDYNGSGEVKSVREITRRDPMFWSNESRSIGHAALQSTVSRRAEARYNPHYFMRPI</sequence>
<dbReference type="VEuPathDB" id="VectorBase:ASTE009899"/>
<dbReference type="PANTHER" id="PTHR32305">
    <property type="match status" value="1"/>
</dbReference>
<proteinExistence type="predicted"/>
<evidence type="ECO:0008006" key="3">
    <source>
        <dbReference type="Google" id="ProtNLM"/>
    </source>
</evidence>
<evidence type="ECO:0000313" key="1">
    <source>
        <dbReference type="EnsemblMetazoa" id="ASTEI09751-PA"/>
    </source>
</evidence>
<dbReference type="InterPro" id="IPR050708">
    <property type="entry name" value="T6SS_VgrG/RHS"/>
</dbReference>
<dbReference type="VEuPathDB" id="VectorBase:ASTEI09751"/>
<accession>A0A182YMR5</accession>
<reference evidence="2" key="1">
    <citation type="journal article" date="2014" name="Genome Biol.">
        <title>Genome analysis of a major urban malaria vector mosquito, Anopheles stephensi.</title>
        <authorList>
            <person name="Jiang X."/>
            <person name="Peery A."/>
            <person name="Hall A.B."/>
            <person name="Sharma A."/>
            <person name="Chen X.G."/>
            <person name="Waterhouse R.M."/>
            <person name="Komissarov A."/>
            <person name="Riehle M.M."/>
            <person name="Shouche Y."/>
            <person name="Sharakhova M.V."/>
            <person name="Lawson D."/>
            <person name="Pakpour N."/>
            <person name="Arensburger P."/>
            <person name="Davidson V.L."/>
            <person name="Eiglmeier K."/>
            <person name="Emrich S."/>
            <person name="George P."/>
            <person name="Kennedy R.C."/>
            <person name="Mane S.P."/>
            <person name="Maslen G."/>
            <person name="Oringanje C."/>
            <person name="Qi Y."/>
            <person name="Settlage R."/>
            <person name="Tojo M."/>
            <person name="Tubio J.M."/>
            <person name="Unger M.F."/>
            <person name="Wang B."/>
            <person name="Vernick K.D."/>
            <person name="Ribeiro J.M."/>
            <person name="James A.A."/>
            <person name="Michel K."/>
            <person name="Riehle M.A."/>
            <person name="Luckhart S."/>
            <person name="Sharakhov I.V."/>
            <person name="Tu Z."/>
        </authorList>
    </citation>
    <scope>NUCLEOTIDE SEQUENCE [LARGE SCALE GENOMIC DNA]</scope>
    <source>
        <strain evidence="2">Indian</strain>
    </source>
</reference>
<dbReference type="Proteomes" id="UP000076408">
    <property type="component" value="Unassembled WGS sequence"/>
</dbReference>
<dbReference type="PANTHER" id="PTHR32305:SF15">
    <property type="entry name" value="PROTEIN RHSA-RELATED"/>
    <property type="match status" value="1"/>
</dbReference>
<keyword evidence="2" id="KW-1185">Reference proteome</keyword>
<evidence type="ECO:0000313" key="2">
    <source>
        <dbReference type="Proteomes" id="UP000076408"/>
    </source>
</evidence>
<name>A0A182YMR5_ANOST</name>
<protein>
    <recommendedName>
        <fullName evidence="3">Tox-SGS domain-containing protein</fullName>
    </recommendedName>
</protein>
<organism evidence="1 2">
    <name type="scientific">Anopheles stephensi</name>
    <name type="common">Indo-Pakistan malaria mosquito</name>
    <dbReference type="NCBI Taxonomy" id="30069"/>
    <lineage>
        <taxon>Eukaryota</taxon>
        <taxon>Metazoa</taxon>
        <taxon>Ecdysozoa</taxon>
        <taxon>Arthropoda</taxon>
        <taxon>Hexapoda</taxon>
        <taxon>Insecta</taxon>
        <taxon>Pterygota</taxon>
        <taxon>Neoptera</taxon>
        <taxon>Endopterygota</taxon>
        <taxon>Diptera</taxon>
        <taxon>Nematocera</taxon>
        <taxon>Culicoidea</taxon>
        <taxon>Culicidae</taxon>
        <taxon>Anophelinae</taxon>
        <taxon>Anopheles</taxon>
    </lineage>
</organism>
<dbReference type="STRING" id="30069.A0A182YMR5"/>
<dbReference type="EnsemblMetazoa" id="ASTEI09751-RA">
    <property type="protein sequence ID" value="ASTEI09751-PA"/>
    <property type="gene ID" value="ASTEI09751"/>
</dbReference>
<dbReference type="VEuPathDB" id="VectorBase:ASTEI20_035880"/>
<reference evidence="1" key="2">
    <citation type="submission" date="2020-05" db="UniProtKB">
        <authorList>
            <consortium name="EnsemblMetazoa"/>
        </authorList>
    </citation>
    <scope>IDENTIFICATION</scope>
    <source>
        <strain evidence="1">Indian</strain>
    </source>
</reference>